<reference evidence="1" key="2">
    <citation type="journal article" date="2021" name="PeerJ">
        <title>Extensive microbial diversity within the chicken gut microbiome revealed by metagenomics and culture.</title>
        <authorList>
            <person name="Gilroy R."/>
            <person name="Ravi A."/>
            <person name="Getino M."/>
            <person name="Pursley I."/>
            <person name="Horton D.L."/>
            <person name="Alikhan N.F."/>
            <person name="Baker D."/>
            <person name="Gharbi K."/>
            <person name="Hall N."/>
            <person name="Watson M."/>
            <person name="Adriaenssens E.M."/>
            <person name="Foster-Nyarko E."/>
            <person name="Jarju S."/>
            <person name="Secka A."/>
            <person name="Antonio M."/>
            <person name="Oren A."/>
            <person name="Chaudhuri R.R."/>
            <person name="La Ragione R."/>
            <person name="Hildebrand F."/>
            <person name="Pallen M.J."/>
        </authorList>
    </citation>
    <scope>NUCLEOTIDE SEQUENCE</scope>
    <source>
        <strain evidence="1">ChiSxjej2B14-8506</strain>
    </source>
</reference>
<dbReference type="Proteomes" id="UP000824123">
    <property type="component" value="Unassembled WGS sequence"/>
</dbReference>
<gene>
    <name evidence="1" type="ORF">IAC59_05570</name>
</gene>
<comment type="caution">
    <text evidence="1">The sequence shown here is derived from an EMBL/GenBank/DDBJ whole genome shotgun (WGS) entry which is preliminary data.</text>
</comment>
<reference evidence="1" key="1">
    <citation type="submission" date="2020-10" db="EMBL/GenBank/DDBJ databases">
        <authorList>
            <person name="Gilroy R."/>
        </authorList>
    </citation>
    <scope>NUCLEOTIDE SEQUENCE</scope>
    <source>
        <strain evidence="1">ChiSxjej2B14-8506</strain>
    </source>
</reference>
<dbReference type="AlphaFoldDB" id="A0A9D1LRM7"/>
<sequence length="133" mass="14378">MLNAKNGCSGVTSGSALGFINTVNSGCNSCGNTCDSCSSCDTCNTCNSCGNGWWSNWGGGWNGGSRFARSLATQLRMLYNTRVHITTFTCTLDVVLLDVDCEFIRVLDYCTGKIFLLRIDCICMIEQPIVPNC</sequence>
<protein>
    <submittedName>
        <fullName evidence="1">Uncharacterized protein</fullName>
    </submittedName>
</protein>
<proteinExistence type="predicted"/>
<dbReference type="EMBL" id="DVNK01000037">
    <property type="protein sequence ID" value="HIU46707.1"/>
    <property type="molecule type" value="Genomic_DNA"/>
</dbReference>
<evidence type="ECO:0000313" key="2">
    <source>
        <dbReference type="Proteomes" id="UP000824123"/>
    </source>
</evidence>
<organism evidence="1 2">
    <name type="scientific">Candidatus Fimadaptatus faecigallinarum</name>
    <dbReference type="NCBI Taxonomy" id="2840814"/>
    <lineage>
        <taxon>Bacteria</taxon>
        <taxon>Bacillati</taxon>
        <taxon>Bacillota</taxon>
        <taxon>Clostridia</taxon>
        <taxon>Eubacteriales</taxon>
        <taxon>Candidatus Fimadaptatus</taxon>
    </lineage>
</organism>
<name>A0A9D1LRM7_9FIRM</name>
<accession>A0A9D1LRM7</accession>
<evidence type="ECO:0000313" key="1">
    <source>
        <dbReference type="EMBL" id="HIU46707.1"/>
    </source>
</evidence>